<dbReference type="RefSeq" id="WP_130066355.1">
    <property type="nucleotide sequence ID" value="NZ_SEZK01000004.1"/>
</dbReference>
<name>A0A4Q5KWI4_9GAMM</name>
<keyword evidence="4" id="KW-1185">Reference proteome</keyword>
<evidence type="ECO:0000313" key="1">
    <source>
        <dbReference type="EMBL" id="RYU53318.1"/>
    </source>
</evidence>
<organism evidence="1 3">
    <name type="scientific">Aliivibrio finisterrensis</name>
    <dbReference type="NCBI Taxonomy" id="511998"/>
    <lineage>
        <taxon>Bacteria</taxon>
        <taxon>Pseudomonadati</taxon>
        <taxon>Pseudomonadota</taxon>
        <taxon>Gammaproteobacteria</taxon>
        <taxon>Vibrionales</taxon>
        <taxon>Vibrionaceae</taxon>
        <taxon>Aliivibrio</taxon>
    </lineage>
</organism>
<gene>
    <name evidence="2" type="ORF">ERW53_04625</name>
    <name evidence="1" type="ORF">ERW57_04105</name>
</gene>
<dbReference type="Proteomes" id="UP000294063">
    <property type="component" value="Unassembled WGS sequence"/>
</dbReference>
<evidence type="ECO:0000313" key="2">
    <source>
        <dbReference type="EMBL" id="RYU65825.1"/>
    </source>
</evidence>
<reference evidence="3 4" key="1">
    <citation type="submission" date="2019-02" db="EMBL/GenBank/DDBJ databases">
        <title>Genome sequences of Aliivibrio finisterrensis strains from farmed Atlantic salmon.</title>
        <authorList>
            <person name="Bowman J.P."/>
        </authorList>
    </citation>
    <scope>NUCLEOTIDE SEQUENCE [LARGE SCALE GENOMIC DNA]</scope>
    <source>
        <strain evidence="2 4">A21</strain>
        <strain evidence="1 3">A46</strain>
    </source>
</reference>
<dbReference type="Proteomes" id="UP000294166">
    <property type="component" value="Unassembled WGS sequence"/>
</dbReference>
<dbReference type="AlphaFoldDB" id="A0A4Q5KWI4"/>
<dbReference type="EMBL" id="SEZN01000006">
    <property type="protein sequence ID" value="RYU65825.1"/>
    <property type="molecule type" value="Genomic_DNA"/>
</dbReference>
<accession>A0A4Q5KWI4</accession>
<proteinExistence type="predicted"/>
<dbReference type="EMBL" id="SEZK01000004">
    <property type="protein sequence ID" value="RYU53318.1"/>
    <property type="molecule type" value="Genomic_DNA"/>
</dbReference>
<evidence type="ECO:0000313" key="4">
    <source>
        <dbReference type="Proteomes" id="UP000294166"/>
    </source>
</evidence>
<evidence type="ECO:0000313" key="3">
    <source>
        <dbReference type="Proteomes" id="UP000294063"/>
    </source>
</evidence>
<sequence length="158" mass="17078">MSMIKKVLVIGAVCGLLYVGVRQTMPLGIRNNNPLNIKFSEGNKWEGQTGQNRGFCTFSSSKYGIRAAARLLNNYMTKNSLTSVTTIITKWAPGSDNNPTKAYVDFVAKYIGVNAADNNLTSAHIPALIAAMTRFENGIQPYSMSAIKAGVELAGIKL</sequence>
<protein>
    <submittedName>
        <fullName evidence="1">Structural protein P5</fullName>
    </submittedName>
</protein>
<comment type="caution">
    <text evidence="1">The sequence shown here is derived from an EMBL/GenBank/DDBJ whole genome shotgun (WGS) entry which is preliminary data.</text>
</comment>